<dbReference type="EMBL" id="CTEN01000003">
    <property type="protein sequence ID" value="CQR25010.1"/>
    <property type="molecule type" value="Genomic_DNA"/>
</dbReference>
<keyword evidence="2" id="KW-1185">Reference proteome</keyword>
<name>A0A0E4CSW0_9STRE</name>
<keyword evidence="1" id="KW-0862">Zinc</keyword>
<accession>A0A0E4CSW0</accession>
<organism evidence="1 2">
    <name type="scientific">Streptococcus varani</name>
    <dbReference type="NCBI Taxonomy" id="1608583"/>
    <lineage>
        <taxon>Bacteria</taxon>
        <taxon>Bacillati</taxon>
        <taxon>Bacillota</taxon>
        <taxon>Bacilli</taxon>
        <taxon>Lactobacillales</taxon>
        <taxon>Streptococcaceae</taxon>
        <taxon>Streptococcus</taxon>
    </lineage>
</organism>
<proteinExistence type="predicted"/>
<dbReference type="OrthoDB" id="9792035at2"/>
<keyword evidence="1" id="KW-0863">Zinc-finger</keyword>
<gene>
    <name evidence="1" type="ORF">BN1356_01353</name>
</gene>
<dbReference type="Proteomes" id="UP000198604">
    <property type="component" value="Unassembled WGS sequence"/>
</dbReference>
<sequence>MNESQRKQIWAMRSQGNGYGTIAQTVHLPKDAVRKFCSRRPELKGYAHVVQQMIAELGYDNCLTCGIKLDHKKTGRPKKFCSDRCRKIHWATHQDQHDKTKTAYDELTCQNCGGSFLSYANPNRKFCSHSCYIQSRFYKGGHNDNSTNHGD</sequence>
<dbReference type="RefSeq" id="WP_093650605.1">
    <property type="nucleotide sequence ID" value="NZ_CTEN01000003.1"/>
</dbReference>
<dbReference type="STRING" id="1608583.BN1356_01353"/>
<reference evidence="2" key="1">
    <citation type="submission" date="2015-03" db="EMBL/GenBank/DDBJ databases">
        <authorList>
            <person name="Urmite Genomes"/>
        </authorList>
    </citation>
    <scope>NUCLEOTIDE SEQUENCE [LARGE SCALE GENOMIC DNA]</scope>
    <source>
        <strain evidence="2">FF10</strain>
    </source>
</reference>
<keyword evidence="1" id="KW-0479">Metal-binding</keyword>
<dbReference type="GO" id="GO:0008270">
    <property type="term" value="F:zinc ion binding"/>
    <property type="evidence" value="ECO:0007669"/>
    <property type="project" value="UniProtKB-KW"/>
</dbReference>
<evidence type="ECO:0000313" key="2">
    <source>
        <dbReference type="Proteomes" id="UP000198604"/>
    </source>
</evidence>
<evidence type="ECO:0000313" key="1">
    <source>
        <dbReference type="EMBL" id="CQR25010.1"/>
    </source>
</evidence>
<dbReference type="AlphaFoldDB" id="A0A0E4CSW0"/>
<protein>
    <submittedName>
        <fullName evidence="1">Zinc-finger protein</fullName>
    </submittedName>
</protein>